<comment type="caution">
    <text evidence="1">The sequence shown here is derived from an EMBL/GenBank/DDBJ whole genome shotgun (WGS) entry which is preliminary data.</text>
</comment>
<accession>A0ABU6SGB2</accession>
<evidence type="ECO:0000313" key="1">
    <source>
        <dbReference type="EMBL" id="MED6135048.1"/>
    </source>
</evidence>
<reference evidence="1 2" key="1">
    <citation type="journal article" date="2023" name="Plants (Basel)">
        <title>Bridging the Gap: Combining Genomics and Transcriptomics Approaches to Understand Stylosanthes scabra, an Orphan Legume from the Brazilian Caatinga.</title>
        <authorList>
            <person name="Ferreira-Neto J.R.C."/>
            <person name="da Silva M.D."/>
            <person name="Binneck E."/>
            <person name="de Melo N.F."/>
            <person name="da Silva R.H."/>
            <person name="de Melo A.L.T.M."/>
            <person name="Pandolfi V."/>
            <person name="Bustamante F.O."/>
            <person name="Brasileiro-Vidal A.C."/>
            <person name="Benko-Iseppon A.M."/>
        </authorList>
    </citation>
    <scope>NUCLEOTIDE SEQUENCE [LARGE SCALE GENOMIC DNA]</scope>
    <source>
        <tissue evidence="1">Leaves</tissue>
    </source>
</reference>
<keyword evidence="2" id="KW-1185">Reference proteome</keyword>
<dbReference type="Proteomes" id="UP001341840">
    <property type="component" value="Unassembled WGS sequence"/>
</dbReference>
<name>A0ABU6SGB2_9FABA</name>
<evidence type="ECO:0000313" key="2">
    <source>
        <dbReference type="Proteomes" id="UP001341840"/>
    </source>
</evidence>
<gene>
    <name evidence="1" type="ORF">PIB30_042660</name>
</gene>
<sequence length="143" mass="15772">MKRASCSRKWCVNRSSNVKVMATGVRDRVLNVSVIVLVPSFSLRSIPDDINLVPIHVSSLSSSGSQVSTPHDWMKHCGAASSPPTFDCTMIYVHQMKDPSNSIISRFTIRRDAAYHGGAYVGQLSFWCSRSLAFPAADRKIRG</sequence>
<proteinExistence type="predicted"/>
<organism evidence="1 2">
    <name type="scientific">Stylosanthes scabra</name>
    <dbReference type="NCBI Taxonomy" id="79078"/>
    <lineage>
        <taxon>Eukaryota</taxon>
        <taxon>Viridiplantae</taxon>
        <taxon>Streptophyta</taxon>
        <taxon>Embryophyta</taxon>
        <taxon>Tracheophyta</taxon>
        <taxon>Spermatophyta</taxon>
        <taxon>Magnoliopsida</taxon>
        <taxon>eudicotyledons</taxon>
        <taxon>Gunneridae</taxon>
        <taxon>Pentapetalae</taxon>
        <taxon>rosids</taxon>
        <taxon>fabids</taxon>
        <taxon>Fabales</taxon>
        <taxon>Fabaceae</taxon>
        <taxon>Papilionoideae</taxon>
        <taxon>50 kb inversion clade</taxon>
        <taxon>dalbergioids sensu lato</taxon>
        <taxon>Dalbergieae</taxon>
        <taxon>Pterocarpus clade</taxon>
        <taxon>Stylosanthes</taxon>
    </lineage>
</organism>
<protein>
    <submittedName>
        <fullName evidence="1">Uncharacterized protein</fullName>
    </submittedName>
</protein>
<dbReference type="EMBL" id="JASCZI010060659">
    <property type="protein sequence ID" value="MED6135048.1"/>
    <property type="molecule type" value="Genomic_DNA"/>
</dbReference>